<keyword evidence="2" id="KW-1185">Reference proteome</keyword>
<dbReference type="NCBIfam" id="NF003936">
    <property type="entry name" value="PRK05445.1"/>
    <property type="match status" value="1"/>
</dbReference>
<dbReference type="InterPro" id="IPR005587">
    <property type="entry name" value="UPF0304_YfbU"/>
</dbReference>
<name>A0ABY6B4M0_9BURK</name>
<evidence type="ECO:0000313" key="2">
    <source>
        <dbReference type="Proteomes" id="UP001064933"/>
    </source>
</evidence>
<gene>
    <name evidence="1" type="ORF">N4261_08970</name>
</gene>
<dbReference type="InterPro" id="IPR023145">
    <property type="entry name" value="YfbU_helix-hairpin_sf"/>
</dbReference>
<proteinExistence type="predicted"/>
<dbReference type="Gene3D" id="1.10.3190.10">
    <property type="entry name" value="yfbu gene product, domain 2"/>
    <property type="match status" value="1"/>
</dbReference>
<organism evidence="1 2">
    <name type="scientific">Roseateles amylovorans</name>
    <dbReference type="NCBI Taxonomy" id="2978473"/>
    <lineage>
        <taxon>Bacteria</taxon>
        <taxon>Pseudomonadati</taxon>
        <taxon>Pseudomonadota</taxon>
        <taxon>Betaproteobacteria</taxon>
        <taxon>Burkholderiales</taxon>
        <taxon>Sphaerotilaceae</taxon>
        <taxon>Roseateles</taxon>
    </lineage>
</organism>
<protein>
    <submittedName>
        <fullName evidence="1">YfbU family protein</fullName>
    </submittedName>
</protein>
<dbReference type="InterPro" id="IPR023146">
    <property type="entry name" value="YfbU_alpha-helical_sf"/>
</dbReference>
<dbReference type="Pfam" id="PF03887">
    <property type="entry name" value="YfbU"/>
    <property type="match status" value="1"/>
</dbReference>
<evidence type="ECO:0000313" key="1">
    <source>
        <dbReference type="EMBL" id="UXH79992.1"/>
    </source>
</evidence>
<sequence>MAENVKLTAVERLILANQYEILGLLQNNESLTRLATDLKDGHAWIFESKIRNQLSDELPDASAKEVLAILGIYSDLKDSYDQLGDKSGIDGRAVVFPGYDGNNEGELLHFTAALSANGNYSQTIGEHARNSHCPVRDMYQRMVDRWTELGKPRYPLSKEAILAILDAQIHPSNRE</sequence>
<dbReference type="Gene3D" id="1.10.287.680">
    <property type="entry name" value="Helix hairpin bin"/>
    <property type="match status" value="1"/>
</dbReference>
<dbReference type="SUPFAM" id="SSF116960">
    <property type="entry name" value="YfbU-like"/>
    <property type="match status" value="1"/>
</dbReference>
<dbReference type="RefSeq" id="WP_261759810.1">
    <property type="nucleotide sequence ID" value="NZ_CP104562.2"/>
</dbReference>
<accession>A0ABY6B4M0</accession>
<reference evidence="1" key="1">
    <citation type="submission" date="2022-10" db="EMBL/GenBank/DDBJ databases">
        <title>Characterization and whole genome sequencing of a new Roseateles species, isolated from fresh water.</title>
        <authorList>
            <person name="Guliayeva D.Y."/>
            <person name="Akhremchuk A.E."/>
            <person name="Sikolenko M.A."/>
            <person name="Valentovich L.N."/>
            <person name="Sidarenka A.V."/>
        </authorList>
    </citation>
    <scope>NUCLEOTIDE SEQUENCE</scope>
    <source>
        <strain evidence="1">BIM B-1768</strain>
    </source>
</reference>
<dbReference type="EMBL" id="CP104562">
    <property type="protein sequence ID" value="UXH79992.1"/>
    <property type="molecule type" value="Genomic_DNA"/>
</dbReference>
<dbReference type="Proteomes" id="UP001064933">
    <property type="component" value="Chromosome"/>
</dbReference>